<dbReference type="RefSeq" id="WP_379926735.1">
    <property type="nucleotide sequence ID" value="NZ_JBHTJI010000041.1"/>
</dbReference>
<dbReference type="InterPro" id="IPR014966">
    <property type="entry name" value="FRG-dom"/>
</dbReference>
<feature type="domain" description="FRG" evidence="1">
    <location>
        <begin position="42"/>
        <end position="159"/>
    </location>
</feature>
<organism evidence="2 3">
    <name type="scientific">Mariniflexile jejuense</name>
    <dbReference type="NCBI Taxonomy" id="1173582"/>
    <lineage>
        <taxon>Bacteria</taxon>
        <taxon>Pseudomonadati</taxon>
        <taxon>Bacteroidota</taxon>
        <taxon>Flavobacteriia</taxon>
        <taxon>Flavobacteriales</taxon>
        <taxon>Flavobacteriaceae</taxon>
        <taxon>Mariniflexile</taxon>
    </lineage>
</organism>
<dbReference type="EMBL" id="JBHTJI010000041">
    <property type="protein sequence ID" value="MFD0991061.1"/>
    <property type="molecule type" value="Genomic_DNA"/>
</dbReference>
<proteinExistence type="predicted"/>
<dbReference type="SMART" id="SM00901">
    <property type="entry name" value="FRG"/>
    <property type="match status" value="1"/>
</dbReference>
<gene>
    <name evidence="2" type="ORF">ACFQ1R_13210</name>
</gene>
<sequence length="315" mass="37053">MELEEYSTFEEKMPYFVNGGFKIDENSNINGVFSKLKEFQTKGTGFIYRGVPEAKFRLYNSAQRVYMTKDLHINVPVDSIQEHYNEFIESAIENCKIWNNGVIKQLLKNGGVDPQNSLAYLSYMQHYGAPTPLLDYSFNPYIALFFSLNKEPYCESEVEIENYLSLYYSHSESNTFDTWKYVFDNNLKKEGILYETVSKNDLSILLPDNELYKIINNANIINQEGLFFYNNHPWYPLEQNYSEYVKFMKKEVGERRWRETLMLDTVSGCFNIHKKLIPKINEKLISLGITEDYIYPNMTKFKENITEKAISKSKK</sequence>
<name>A0ABW3JLU8_9FLAO</name>
<protein>
    <submittedName>
        <fullName evidence="2">FRG domain-containing protein</fullName>
    </submittedName>
</protein>
<keyword evidence="3" id="KW-1185">Reference proteome</keyword>
<evidence type="ECO:0000313" key="2">
    <source>
        <dbReference type="EMBL" id="MFD0991061.1"/>
    </source>
</evidence>
<dbReference type="Pfam" id="PF08867">
    <property type="entry name" value="FRG"/>
    <property type="match status" value="1"/>
</dbReference>
<evidence type="ECO:0000313" key="3">
    <source>
        <dbReference type="Proteomes" id="UP001597061"/>
    </source>
</evidence>
<evidence type="ECO:0000259" key="1">
    <source>
        <dbReference type="SMART" id="SM00901"/>
    </source>
</evidence>
<reference evidence="3" key="1">
    <citation type="journal article" date="2019" name="Int. J. Syst. Evol. Microbiol.">
        <title>The Global Catalogue of Microorganisms (GCM) 10K type strain sequencing project: providing services to taxonomists for standard genome sequencing and annotation.</title>
        <authorList>
            <consortium name="The Broad Institute Genomics Platform"/>
            <consortium name="The Broad Institute Genome Sequencing Center for Infectious Disease"/>
            <person name="Wu L."/>
            <person name="Ma J."/>
        </authorList>
    </citation>
    <scope>NUCLEOTIDE SEQUENCE [LARGE SCALE GENOMIC DNA]</scope>
    <source>
        <strain evidence="3">CCUG 62414</strain>
    </source>
</reference>
<dbReference type="Proteomes" id="UP001597061">
    <property type="component" value="Unassembled WGS sequence"/>
</dbReference>
<comment type="caution">
    <text evidence="2">The sequence shown here is derived from an EMBL/GenBank/DDBJ whole genome shotgun (WGS) entry which is preliminary data.</text>
</comment>
<accession>A0ABW3JLU8</accession>